<sequence length="135" mass="15200">MNKLIAIYKYKSHVVEGELSGGAYFLMSMLSEDGPLEKNLLDKISNDFFLVSSTVGEDYGPFESLEDLSKFCFSICTELKSPYVTLHSLEEFNALIEKSANLTELLSDLQSEGNLLENVAITQKKSLMQRVFDRV</sequence>
<dbReference type="AlphaFoldDB" id="A0A1Y5FBK9"/>
<reference evidence="2" key="1">
    <citation type="journal article" date="2017" name="Proc. Natl. Acad. Sci. U.S.A.">
        <title>Simulation of Deepwater Horizon oil plume reveals substrate specialization within a complex community of hydrocarbon-degraders.</title>
        <authorList>
            <person name="Hu P."/>
            <person name="Dubinsky E.A."/>
            <person name="Probst A.J."/>
            <person name="Wang J."/>
            <person name="Sieber C.M.K."/>
            <person name="Tom L.M."/>
            <person name="Gardinali P."/>
            <person name="Banfield J.F."/>
            <person name="Atlas R.M."/>
            <person name="Andersen G.L."/>
        </authorList>
    </citation>
    <scope>NUCLEOTIDE SEQUENCE [LARGE SCALE GENOMIC DNA]</scope>
</reference>
<protein>
    <submittedName>
        <fullName evidence="1">Uncharacterized protein</fullName>
    </submittedName>
</protein>
<comment type="caution">
    <text evidence="1">The sequence shown here is derived from an EMBL/GenBank/DDBJ whole genome shotgun (WGS) entry which is preliminary data.</text>
</comment>
<gene>
    <name evidence="1" type="ORF">A9Q84_08365</name>
</gene>
<proteinExistence type="predicted"/>
<evidence type="ECO:0000313" key="2">
    <source>
        <dbReference type="Proteomes" id="UP000196531"/>
    </source>
</evidence>
<name>A0A1Y5FBK9_9BACT</name>
<dbReference type="Proteomes" id="UP000196531">
    <property type="component" value="Unassembled WGS sequence"/>
</dbReference>
<evidence type="ECO:0000313" key="1">
    <source>
        <dbReference type="EMBL" id="OUR96359.1"/>
    </source>
</evidence>
<organism evidence="1 2">
    <name type="scientific">Halobacteriovorax marinus</name>
    <dbReference type="NCBI Taxonomy" id="97084"/>
    <lineage>
        <taxon>Bacteria</taxon>
        <taxon>Pseudomonadati</taxon>
        <taxon>Bdellovibrionota</taxon>
        <taxon>Bacteriovoracia</taxon>
        <taxon>Bacteriovoracales</taxon>
        <taxon>Halobacteriovoraceae</taxon>
        <taxon>Halobacteriovorax</taxon>
    </lineage>
</organism>
<accession>A0A1Y5FBK9</accession>
<dbReference type="EMBL" id="MAAO01000006">
    <property type="protein sequence ID" value="OUR96359.1"/>
    <property type="molecule type" value="Genomic_DNA"/>
</dbReference>